<comment type="caution">
    <text evidence="3">The sequence shown here is derived from an EMBL/GenBank/DDBJ whole genome shotgun (WGS) entry which is preliminary data.</text>
</comment>
<reference evidence="4" key="1">
    <citation type="journal article" date="2019" name="Curr. Biol.">
        <title>Genome Sequence of Striga asiatica Provides Insight into the Evolution of Plant Parasitism.</title>
        <authorList>
            <person name="Yoshida S."/>
            <person name="Kim S."/>
            <person name="Wafula E.K."/>
            <person name="Tanskanen J."/>
            <person name="Kim Y.M."/>
            <person name="Honaas L."/>
            <person name="Yang Z."/>
            <person name="Spallek T."/>
            <person name="Conn C.E."/>
            <person name="Ichihashi Y."/>
            <person name="Cheong K."/>
            <person name="Cui S."/>
            <person name="Der J.P."/>
            <person name="Gundlach H."/>
            <person name="Jiao Y."/>
            <person name="Hori C."/>
            <person name="Ishida J.K."/>
            <person name="Kasahara H."/>
            <person name="Kiba T."/>
            <person name="Kim M.S."/>
            <person name="Koo N."/>
            <person name="Laohavisit A."/>
            <person name="Lee Y.H."/>
            <person name="Lumba S."/>
            <person name="McCourt P."/>
            <person name="Mortimer J.C."/>
            <person name="Mutuku J.M."/>
            <person name="Nomura T."/>
            <person name="Sasaki-Sekimoto Y."/>
            <person name="Seto Y."/>
            <person name="Wang Y."/>
            <person name="Wakatake T."/>
            <person name="Sakakibara H."/>
            <person name="Demura T."/>
            <person name="Yamaguchi S."/>
            <person name="Yoneyama K."/>
            <person name="Manabe R.I."/>
            <person name="Nelson D.C."/>
            <person name="Schulman A.H."/>
            <person name="Timko M.P."/>
            <person name="dePamphilis C.W."/>
            <person name="Choi D."/>
            <person name="Shirasu K."/>
        </authorList>
    </citation>
    <scope>NUCLEOTIDE SEQUENCE [LARGE SCALE GENOMIC DNA]</scope>
    <source>
        <strain evidence="4">cv. UVA1</strain>
    </source>
</reference>
<keyword evidence="2" id="KW-1133">Transmembrane helix</keyword>
<evidence type="ECO:0000256" key="1">
    <source>
        <dbReference type="SAM" id="MobiDB-lite"/>
    </source>
</evidence>
<feature type="region of interest" description="Disordered" evidence="1">
    <location>
        <begin position="1"/>
        <end position="20"/>
    </location>
</feature>
<dbReference type="AlphaFoldDB" id="A0A5A7RDC2"/>
<organism evidence="3 4">
    <name type="scientific">Striga asiatica</name>
    <name type="common">Asiatic witchweed</name>
    <name type="synonym">Buchnera asiatica</name>
    <dbReference type="NCBI Taxonomy" id="4170"/>
    <lineage>
        <taxon>Eukaryota</taxon>
        <taxon>Viridiplantae</taxon>
        <taxon>Streptophyta</taxon>
        <taxon>Embryophyta</taxon>
        <taxon>Tracheophyta</taxon>
        <taxon>Spermatophyta</taxon>
        <taxon>Magnoliopsida</taxon>
        <taxon>eudicotyledons</taxon>
        <taxon>Gunneridae</taxon>
        <taxon>Pentapetalae</taxon>
        <taxon>asterids</taxon>
        <taxon>lamiids</taxon>
        <taxon>Lamiales</taxon>
        <taxon>Orobanchaceae</taxon>
        <taxon>Buchnereae</taxon>
        <taxon>Striga</taxon>
    </lineage>
</organism>
<dbReference type="Proteomes" id="UP000325081">
    <property type="component" value="Unassembled WGS sequence"/>
</dbReference>
<dbReference type="Pfam" id="PF10712">
    <property type="entry name" value="NAD-GH"/>
    <property type="match status" value="1"/>
</dbReference>
<sequence length="437" mass="48070">MSESKTQKAKETSTKDTLSKATIIPRKHHNHNNNNNLVQQKPINKKETPNPKAIHLIDLLDLGTRSSRSRRHLIIIHGAVTTRTLVHLSYDGVADSLELLHLILKLISLCQLVPIKPLNGRLNSILNLLLVSSRQLGSNLLILDSVPHIVRIVLERILRLDLLLVLLIFRLVLLSLLNHLLNLILGKSALIVSDSDLVLLTDSHHTSSSLEAERKRSYVEKQKVLHLLVTFATQNGGLDSSTVSNSLVRVDALAKLLPVEKLLNFRDPSRATDEDDIVYSAFIHLGISQTLLDGLHTLPEEIHVQLLEPGTGDSGVKVNAFVERVNLDCGLGSGRESPLRTLASGPQPAKSTRVAGDILLVLPLEFLNEMVHHSVIEIFSSEMGVSSSGLNLENSFLNGQERDIKSAASKIKNQDILFANARCFLVETVRNGCSCGL</sequence>
<dbReference type="EMBL" id="BKCP01011070">
    <property type="protein sequence ID" value="GER54361.1"/>
    <property type="molecule type" value="Genomic_DNA"/>
</dbReference>
<evidence type="ECO:0000313" key="4">
    <source>
        <dbReference type="Proteomes" id="UP000325081"/>
    </source>
</evidence>
<feature type="non-terminal residue" evidence="3">
    <location>
        <position position="437"/>
    </location>
</feature>
<evidence type="ECO:0000313" key="3">
    <source>
        <dbReference type="EMBL" id="GER54361.1"/>
    </source>
</evidence>
<keyword evidence="2" id="KW-0472">Membrane</keyword>
<feature type="transmembrane region" description="Helical" evidence="2">
    <location>
        <begin position="160"/>
        <end position="181"/>
    </location>
</feature>
<keyword evidence="4" id="KW-1185">Reference proteome</keyword>
<proteinExistence type="predicted"/>
<feature type="compositionally biased region" description="Basic and acidic residues" evidence="1">
    <location>
        <begin position="1"/>
        <end position="18"/>
    </location>
</feature>
<gene>
    <name evidence="3" type="ORF">STAS_31951</name>
</gene>
<dbReference type="OrthoDB" id="1739065at2759"/>
<protein>
    <submittedName>
        <fullName evidence="3">NAD-specific glutamate dehydrogenase</fullName>
    </submittedName>
</protein>
<name>A0A5A7RDC2_STRAF</name>
<accession>A0A5A7RDC2</accession>
<dbReference type="InterPro" id="IPR019651">
    <property type="entry name" value="Glutamate_DH_NAD-spec"/>
</dbReference>
<keyword evidence="2" id="KW-0812">Transmembrane</keyword>
<evidence type="ECO:0000256" key="2">
    <source>
        <dbReference type="SAM" id="Phobius"/>
    </source>
</evidence>